<proteinExistence type="predicted"/>
<evidence type="ECO:0000313" key="1">
    <source>
        <dbReference type="EMBL" id="SFV67960.1"/>
    </source>
</evidence>
<gene>
    <name evidence="1" type="ORF">MNB_SV-14-1385</name>
</gene>
<dbReference type="EMBL" id="FPHN01000236">
    <property type="protein sequence ID" value="SFV67960.1"/>
    <property type="molecule type" value="Genomic_DNA"/>
</dbReference>
<dbReference type="AlphaFoldDB" id="A0A1W1CPY8"/>
<organism evidence="1">
    <name type="scientific">hydrothermal vent metagenome</name>
    <dbReference type="NCBI Taxonomy" id="652676"/>
    <lineage>
        <taxon>unclassified sequences</taxon>
        <taxon>metagenomes</taxon>
        <taxon>ecological metagenomes</taxon>
    </lineage>
</organism>
<reference evidence="1" key="1">
    <citation type="submission" date="2016-10" db="EMBL/GenBank/DDBJ databases">
        <authorList>
            <person name="de Groot N.N."/>
        </authorList>
    </citation>
    <scope>NUCLEOTIDE SEQUENCE</scope>
</reference>
<accession>A0A1W1CPY8</accession>
<protein>
    <submittedName>
        <fullName evidence="1">Uncharacterized protein</fullName>
    </submittedName>
</protein>
<name>A0A1W1CPY8_9ZZZZ</name>
<sequence length="321" mass="38923">MISLTRPIFINENENIFEACIKQGFNLDIAHLEFISKKANNNYIGYYQFLEDEVYYKIYILPKTTPRVKSDEENKRNFITLLSKYYELKNQYSSIKFEKRNRNIVDFSLENQKAKNRSDELDDFITYKYSDALQTIDNFFKKHKNSLVQEKKFYVQSIRHQFDLKRNILELDKSKIHQRKKEPYLYSKLAIISVEVLHHFIKYKGRNREAKKLKNRIEAKYKLDNYTFKPKEISSKKVLKLFKNSDEKELYLALLTLLGVESYFEDNSYKEMLKLHNQHSHFFRPEKLFEWRVYDYLLKSSEFTELYYEGLHADKTKKILN</sequence>